<keyword evidence="2" id="KW-0813">Transport</keyword>
<name>A0A2Z7C1V7_9LAMI</name>
<dbReference type="InterPro" id="IPR004713">
    <property type="entry name" value="CaH_exchang"/>
</dbReference>
<organism evidence="11 12">
    <name type="scientific">Dorcoceras hygrometricum</name>
    <dbReference type="NCBI Taxonomy" id="472368"/>
    <lineage>
        <taxon>Eukaryota</taxon>
        <taxon>Viridiplantae</taxon>
        <taxon>Streptophyta</taxon>
        <taxon>Embryophyta</taxon>
        <taxon>Tracheophyta</taxon>
        <taxon>Spermatophyta</taxon>
        <taxon>Magnoliopsida</taxon>
        <taxon>eudicotyledons</taxon>
        <taxon>Gunneridae</taxon>
        <taxon>Pentapetalae</taxon>
        <taxon>asterids</taxon>
        <taxon>lamiids</taxon>
        <taxon>Lamiales</taxon>
        <taxon>Gesneriaceae</taxon>
        <taxon>Didymocarpoideae</taxon>
        <taxon>Trichosporeae</taxon>
        <taxon>Loxocarpinae</taxon>
        <taxon>Dorcoceras</taxon>
    </lineage>
</organism>
<keyword evidence="5" id="KW-0106">Calcium</keyword>
<evidence type="ECO:0000256" key="2">
    <source>
        <dbReference type="ARBA" id="ARBA00022448"/>
    </source>
</evidence>
<dbReference type="InterPro" id="IPR011992">
    <property type="entry name" value="EF-hand-dom_pair"/>
</dbReference>
<evidence type="ECO:0000313" key="11">
    <source>
        <dbReference type="EMBL" id="KZV38275.1"/>
    </source>
</evidence>
<dbReference type="CDD" id="cd00051">
    <property type="entry name" value="EFh"/>
    <property type="match status" value="1"/>
</dbReference>
<dbReference type="SUPFAM" id="SSF47473">
    <property type="entry name" value="EF-hand"/>
    <property type="match status" value="1"/>
</dbReference>
<reference evidence="11 12" key="1">
    <citation type="journal article" date="2015" name="Proc. Natl. Acad. Sci. U.S.A.">
        <title>The resurrection genome of Boea hygrometrica: A blueprint for survival of dehydration.</title>
        <authorList>
            <person name="Xiao L."/>
            <person name="Yang G."/>
            <person name="Zhang L."/>
            <person name="Yang X."/>
            <person name="Zhao S."/>
            <person name="Ji Z."/>
            <person name="Zhou Q."/>
            <person name="Hu M."/>
            <person name="Wang Y."/>
            <person name="Chen M."/>
            <person name="Xu Y."/>
            <person name="Jin H."/>
            <person name="Xiao X."/>
            <person name="Hu G."/>
            <person name="Bao F."/>
            <person name="Hu Y."/>
            <person name="Wan P."/>
            <person name="Li L."/>
            <person name="Deng X."/>
            <person name="Kuang T."/>
            <person name="Xiang C."/>
            <person name="Zhu J.K."/>
            <person name="Oliver M.J."/>
            <person name="He Y."/>
        </authorList>
    </citation>
    <scope>NUCLEOTIDE SEQUENCE [LARGE SCALE GENOMIC DNA]</scope>
    <source>
        <strain evidence="12">cv. XS01</strain>
    </source>
</reference>
<protein>
    <recommendedName>
        <fullName evidence="10">EF-hand domain-containing protein</fullName>
    </recommendedName>
</protein>
<dbReference type="PANTHER" id="PTHR31503">
    <property type="entry name" value="VACUOLAR CALCIUM ION TRANSPORTER"/>
    <property type="match status" value="1"/>
</dbReference>
<evidence type="ECO:0000256" key="3">
    <source>
        <dbReference type="ARBA" id="ARBA00022449"/>
    </source>
</evidence>
<gene>
    <name evidence="11" type="ORF">F511_36510</name>
</gene>
<evidence type="ECO:0000256" key="7">
    <source>
        <dbReference type="ARBA" id="ARBA00023065"/>
    </source>
</evidence>
<evidence type="ECO:0000256" key="9">
    <source>
        <dbReference type="SAM" id="Phobius"/>
    </source>
</evidence>
<feature type="transmembrane region" description="Helical" evidence="9">
    <location>
        <begin position="301"/>
        <end position="321"/>
    </location>
</feature>
<evidence type="ECO:0000256" key="8">
    <source>
        <dbReference type="ARBA" id="ARBA00023136"/>
    </source>
</evidence>
<keyword evidence="3" id="KW-0050">Antiport</keyword>
<dbReference type="EMBL" id="KV001989">
    <property type="protein sequence ID" value="KZV38275.1"/>
    <property type="molecule type" value="Genomic_DNA"/>
</dbReference>
<dbReference type="GO" id="GO:0016020">
    <property type="term" value="C:membrane"/>
    <property type="evidence" value="ECO:0007669"/>
    <property type="project" value="InterPro"/>
</dbReference>
<dbReference type="Gene3D" id="1.10.238.10">
    <property type="entry name" value="EF-hand"/>
    <property type="match status" value="2"/>
</dbReference>
<dbReference type="InterPro" id="IPR004837">
    <property type="entry name" value="NaCa_Exmemb"/>
</dbReference>
<dbReference type="PANTHER" id="PTHR31503:SF79">
    <property type="entry name" value="CALCIUM-BINDING EF-HAND PROTEIN"/>
    <property type="match status" value="1"/>
</dbReference>
<dbReference type="AlphaFoldDB" id="A0A2Z7C1V7"/>
<feature type="transmembrane region" description="Helical" evidence="9">
    <location>
        <begin position="29"/>
        <end position="55"/>
    </location>
</feature>
<keyword evidence="4 9" id="KW-0812">Transmembrane</keyword>
<dbReference type="PROSITE" id="PS00018">
    <property type="entry name" value="EF_HAND_1"/>
    <property type="match status" value="1"/>
</dbReference>
<feature type="transmembrane region" description="Helical" evidence="9">
    <location>
        <begin position="411"/>
        <end position="430"/>
    </location>
</feature>
<feature type="transmembrane region" description="Helical" evidence="9">
    <location>
        <begin position="128"/>
        <end position="147"/>
    </location>
</feature>
<feature type="transmembrane region" description="Helical" evidence="9">
    <location>
        <begin position="437"/>
        <end position="454"/>
    </location>
</feature>
<feature type="transmembrane region" description="Helical" evidence="9">
    <location>
        <begin position="102"/>
        <end position="122"/>
    </location>
</feature>
<comment type="subcellular location">
    <subcellularLocation>
        <location evidence="1">Endomembrane system</location>
        <topology evidence="1">Multi-pass membrane protein</topology>
    </subcellularLocation>
</comment>
<keyword evidence="8 9" id="KW-0472">Membrane</keyword>
<dbReference type="Pfam" id="PF01699">
    <property type="entry name" value="Na_Ca_ex"/>
    <property type="match status" value="1"/>
</dbReference>
<dbReference type="InterPro" id="IPR002048">
    <property type="entry name" value="EF_hand_dom"/>
</dbReference>
<feature type="domain" description="EF-hand" evidence="10">
    <location>
        <begin position="230"/>
        <end position="265"/>
    </location>
</feature>
<dbReference type="SMART" id="SM00054">
    <property type="entry name" value="EFh"/>
    <property type="match status" value="2"/>
</dbReference>
<accession>A0A2Z7C1V7</accession>
<evidence type="ECO:0000313" key="12">
    <source>
        <dbReference type="Proteomes" id="UP000250235"/>
    </source>
</evidence>
<evidence type="ECO:0000256" key="4">
    <source>
        <dbReference type="ARBA" id="ARBA00022692"/>
    </source>
</evidence>
<feature type="transmembrane region" description="Helical" evidence="9">
    <location>
        <begin position="341"/>
        <end position="358"/>
    </location>
</feature>
<dbReference type="GO" id="GO:0006874">
    <property type="term" value="P:intracellular calcium ion homeostasis"/>
    <property type="evidence" value="ECO:0007669"/>
    <property type="project" value="TreeGrafter"/>
</dbReference>
<keyword evidence="7" id="KW-0406">Ion transport</keyword>
<evidence type="ECO:0000256" key="1">
    <source>
        <dbReference type="ARBA" id="ARBA00004127"/>
    </source>
</evidence>
<dbReference type="GO" id="GO:0012505">
    <property type="term" value="C:endomembrane system"/>
    <property type="evidence" value="ECO:0007669"/>
    <property type="project" value="UniProtKB-SubCell"/>
</dbReference>
<keyword evidence="6 9" id="KW-1133">Transmembrane helix</keyword>
<keyword evidence="12" id="KW-1185">Reference proteome</keyword>
<evidence type="ECO:0000256" key="6">
    <source>
        <dbReference type="ARBA" id="ARBA00022989"/>
    </source>
</evidence>
<dbReference type="InterPro" id="IPR018247">
    <property type="entry name" value="EF_Hand_1_Ca_BS"/>
</dbReference>
<evidence type="ECO:0000256" key="5">
    <source>
        <dbReference type="ARBA" id="ARBA00022837"/>
    </source>
</evidence>
<dbReference type="PROSITE" id="PS50222">
    <property type="entry name" value="EF_HAND_2"/>
    <property type="match status" value="2"/>
</dbReference>
<feature type="transmembrane region" description="Helical" evidence="9">
    <location>
        <begin position="379"/>
        <end position="399"/>
    </location>
</feature>
<proteinExistence type="predicted"/>
<dbReference type="OrthoDB" id="26525at2759"/>
<dbReference type="GO" id="GO:0015369">
    <property type="term" value="F:calcium:proton antiporter activity"/>
    <property type="evidence" value="ECO:0007669"/>
    <property type="project" value="TreeGrafter"/>
</dbReference>
<dbReference type="Pfam" id="PF13499">
    <property type="entry name" value="EF-hand_7"/>
    <property type="match status" value="1"/>
</dbReference>
<dbReference type="Proteomes" id="UP000250235">
    <property type="component" value="Unassembled WGS sequence"/>
</dbReference>
<feature type="domain" description="EF-hand" evidence="10">
    <location>
        <begin position="190"/>
        <end position="225"/>
    </location>
</feature>
<evidence type="ECO:0000259" key="10">
    <source>
        <dbReference type="PROSITE" id="PS50222"/>
    </source>
</evidence>
<dbReference type="GO" id="GO:0005509">
    <property type="term" value="F:calcium ion binding"/>
    <property type="evidence" value="ECO:0007669"/>
    <property type="project" value="InterPro"/>
</dbReference>
<sequence>MASQISGLNLLDPTIASGLLSSEEQAEEFVLTGVGLLAGSTILLLTLIWGTCIILSRQDFQEHLQNHSSDSKYYNPLEKLLVSLWPGYGVITDLGTSFTARIMLLSVIPLVIILIPTAFHLSLHVQKVFVIITLVVCLLFLISYFFYQVLKPWVQKKREEREMMDSLLPDILEHLQSSAYGTLLAEDGSPDVAAIKRLFKDVDLDHSNSISYSELLKLVTKIQSGILPGDADLAVSRMMEELDVNGDESINEEEFVMGVTRWLNPTNDENPKSKKIEDDNYQKTWEQTDKLIDDKFIDKSALAWIKAISLLVLGIVILGILAEPLVHSVRGFSTATNLPSFYVAFVLIPLASNARLAVSAINETRKRKLHTTSLTLSEIYGTVFMNNILGLAVLLSLTYFKGVAFKFSAEILMVLFVSVIIGCLSSVSTIFPVWTSFLAYLLYPLSLVLVYSIGDFVS</sequence>